<gene>
    <name evidence="3" type="ORF">ALC57_11373</name>
</gene>
<dbReference type="PROSITE" id="PS50994">
    <property type="entry name" value="INTEGRASE"/>
    <property type="match status" value="1"/>
</dbReference>
<keyword evidence="4" id="KW-1185">Reference proteome</keyword>
<protein>
    <recommendedName>
        <fullName evidence="2">Integrase catalytic domain-containing protein</fullName>
    </recommendedName>
</protein>
<sequence>MSAKALKALKAKRTAIKAQCTRARNAIDTIDPQAVDIAYVKQRKEKFTTYWCQFNELQLQIVELLELSNDLENVDQLKIEEETECANFEEGYFCTAGKIDALLASSCNLATASVSDIQKTHRPNVFERFSSLSKLIRITALCLRFVNNARNRGVRAVGRITTQELLNSNLRLVKIVQQTAFKQDLHVLKTQGTVSRQSRLLCLSPFIDNLGIIRVGGRLQRATISCDAKHPILLPANHPFTCLVIRHEHQRQLHAGAQATLAAIRIRYWPLSARNSVKRCIRECIICRKADPRACEAIMSELPAYRVTPSKPFERSGVDYCGPFHIRSGQLRNAKIVKAYVAAFVCLSTKAVHIELVSDLSTEAFLNALKRFMARRGKVRHIYSDNGTNFQGASNTLKELYYMLLSKDHQDKLNYLLKEDLIEWHFISLHAPHFGGIWEAAVKSTKLHLKRVVGDSVLTFEEMYTVLTQVEAVLNSRPITPLSSDPNDLSYLTPGHFLVGDSLTAVPQQDVMYSPTSRLSRWQRVSQIFQHFWRRWSREYLQQLQQRTKWQQSKGLHPVIGDMVMLQENDSLPLHWTIGRIENVFPGTDGIPRVVSVRTAKGTYKRPITKICVLPLRKED</sequence>
<evidence type="ECO:0000256" key="1">
    <source>
        <dbReference type="SAM" id="Coils"/>
    </source>
</evidence>
<dbReference type="InterPro" id="IPR012337">
    <property type="entry name" value="RNaseH-like_sf"/>
</dbReference>
<evidence type="ECO:0000259" key="2">
    <source>
        <dbReference type="PROSITE" id="PS50994"/>
    </source>
</evidence>
<feature type="domain" description="Integrase catalytic" evidence="2">
    <location>
        <begin position="308"/>
        <end position="502"/>
    </location>
</feature>
<dbReference type="GO" id="GO:0015074">
    <property type="term" value="P:DNA integration"/>
    <property type="evidence" value="ECO:0007669"/>
    <property type="project" value="InterPro"/>
</dbReference>
<dbReference type="PANTHER" id="PTHR47331">
    <property type="entry name" value="PHD-TYPE DOMAIN-CONTAINING PROTEIN"/>
    <property type="match status" value="1"/>
</dbReference>
<reference evidence="3 4" key="1">
    <citation type="submission" date="2015-09" db="EMBL/GenBank/DDBJ databases">
        <title>Trachymyrmex cornetzi WGS genome.</title>
        <authorList>
            <person name="Nygaard S."/>
            <person name="Hu H."/>
            <person name="Boomsma J."/>
            <person name="Zhang G."/>
        </authorList>
    </citation>
    <scope>NUCLEOTIDE SEQUENCE [LARGE SCALE GENOMIC DNA]</scope>
    <source>
        <strain evidence="3">Tcor2-1</strain>
        <tissue evidence="3">Whole body</tissue>
    </source>
</reference>
<dbReference type="SUPFAM" id="SSF53098">
    <property type="entry name" value="Ribonuclease H-like"/>
    <property type="match status" value="1"/>
</dbReference>
<dbReference type="Gene3D" id="3.30.420.10">
    <property type="entry name" value="Ribonuclease H-like superfamily/Ribonuclease H"/>
    <property type="match status" value="1"/>
</dbReference>
<dbReference type="Pfam" id="PF18701">
    <property type="entry name" value="DUF5641"/>
    <property type="match status" value="1"/>
</dbReference>
<dbReference type="GO" id="GO:0003676">
    <property type="term" value="F:nucleic acid binding"/>
    <property type="evidence" value="ECO:0007669"/>
    <property type="project" value="InterPro"/>
</dbReference>
<dbReference type="AlphaFoldDB" id="A0A151J2Q3"/>
<dbReference type="InterPro" id="IPR001584">
    <property type="entry name" value="Integrase_cat-core"/>
</dbReference>
<accession>A0A151J2Q3</accession>
<evidence type="ECO:0000313" key="3">
    <source>
        <dbReference type="EMBL" id="KYN16364.1"/>
    </source>
</evidence>
<organism evidence="3 4">
    <name type="scientific">Trachymyrmex cornetzi</name>
    <dbReference type="NCBI Taxonomy" id="471704"/>
    <lineage>
        <taxon>Eukaryota</taxon>
        <taxon>Metazoa</taxon>
        <taxon>Ecdysozoa</taxon>
        <taxon>Arthropoda</taxon>
        <taxon>Hexapoda</taxon>
        <taxon>Insecta</taxon>
        <taxon>Pterygota</taxon>
        <taxon>Neoptera</taxon>
        <taxon>Endopterygota</taxon>
        <taxon>Hymenoptera</taxon>
        <taxon>Apocrita</taxon>
        <taxon>Aculeata</taxon>
        <taxon>Formicoidea</taxon>
        <taxon>Formicidae</taxon>
        <taxon>Myrmicinae</taxon>
        <taxon>Trachymyrmex</taxon>
    </lineage>
</organism>
<dbReference type="STRING" id="471704.A0A151J2Q3"/>
<feature type="coiled-coil region" evidence="1">
    <location>
        <begin position="54"/>
        <end position="84"/>
    </location>
</feature>
<proteinExistence type="predicted"/>
<dbReference type="Pfam" id="PF17921">
    <property type="entry name" value="Integrase_H2C2"/>
    <property type="match status" value="1"/>
</dbReference>
<dbReference type="InterPro" id="IPR040676">
    <property type="entry name" value="DUF5641"/>
</dbReference>
<dbReference type="EMBL" id="KQ980343">
    <property type="protein sequence ID" value="KYN16364.1"/>
    <property type="molecule type" value="Genomic_DNA"/>
</dbReference>
<dbReference type="Proteomes" id="UP000078492">
    <property type="component" value="Unassembled WGS sequence"/>
</dbReference>
<name>A0A151J2Q3_9HYME</name>
<evidence type="ECO:0000313" key="4">
    <source>
        <dbReference type="Proteomes" id="UP000078492"/>
    </source>
</evidence>
<keyword evidence="1" id="KW-0175">Coiled coil</keyword>
<dbReference type="InterPro" id="IPR036397">
    <property type="entry name" value="RNaseH_sf"/>
</dbReference>
<dbReference type="InterPro" id="IPR041588">
    <property type="entry name" value="Integrase_H2C2"/>
</dbReference>